<dbReference type="InterPro" id="IPR029064">
    <property type="entry name" value="Ribosomal_eL30-like_sf"/>
</dbReference>
<dbReference type="AlphaFoldDB" id="A0A1I6LX22"/>
<evidence type="ECO:0000313" key="7">
    <source>
        <dbReference type="Proteomes" id="UP000199024"/>
    </source>
</evidence>
<dbReference type="Pfam" id="PF08032">
    <property type="entry name" value="SpoU_sub_bind"/>
    <property type="match status" value="1"/>
</dbReference>
<feature type="compositionally biased region" description="Basic residues" evidence="4">
    <location>
        <begin position="252"/>
        <end position="262"/>
    </location>
</feature>
<name>A0A1I6LX22_9BACT</name>
<feature type="region of interest" description="Disordered" evidence="4">
    <location>
        <begin position="240"/>
        <end position="262"/>
    </location>
</feature>
<dbReference type="SMART" id="SM00967">
    <property type="entry name" value="SpoU_sub_bind"/>
    <property type="match status" value="1"/>
</dbReference>
<dbReference type="GO" id="GO:0003723">
    <property type="term" value="F:RNA binding"/>
    <property type="evidence" value="ECO:0007669"/>
    <property type="project" value="InterPro"/>
</dbReference>
<dbReference type="GO" id="GO:0005829">
    <property type="term" value="C:cytosol"/>
    <property type="evidence" value="ECO:0007669"/>
    <property type="project" value="TreeGrafter"/>
</dbReference>
<dbReference type="PANTHER" id="PTHR46429:SF1">
    <property type="entry name" value="23S RRNA (GUANOSINE-2'-O-)-METHYLTRANSFERASE RLMB"/>
    <property type="match status" value="1"/>
</dbReference>
<evidence type="ECO:0000313" key="6">
    <source>
        <dbReference type="EMBL" id="SFS07983.1"/>
    </source>
</evidence>
<dbReference type="EMBL" id="FOZL01000001">
    <property type="protein sequence ID" value="SFS07983.1"/>
    <property type="molecule type" value="Genomic_DNA"/>
</dbReference>
<evidence type="ECO:0000256" key="4">
    <source>
        <dbReference type="SAM" id="MobiDB-lite"/>
    </source>
</evidence>
<dbReference type="CDD" id="cd18103">
    <property type="entry name" value="SpoU-like_RlmB"/>
    <property type="match status" value="1"/>
</dbReference>
<dbReference type="FunFam" id="3.40.1280.10:FF:000008">
    <property type="entry name" value="Group 3 RNA methyltransferase TrmH"/>
    <property type="match status" value="1"/>
</dbReference>
<organism evidence="6 7">
    <name type="scientific">Granulicella pectinivorans</name>
    <dbReference type="NCBI Taxonomy" id="474950"/>
    <lineage>
        <taxon>Bacteria</taxon>
        <taxon>Pseudomonadati</taxon>
        <taxon>Acidobacteriota</taxon>
        <taxon>Terriglobia</taxon>
        <taxon>Terriglobales</taxon>
        <taxon>Acidobacteriaceae</taxon>
        <taxon>Granulicella</taxon>
    </lineage>
</organism>
<dbReference type="OrthoDB" id="9794400at2"/>
<dbReference type="InterPro" id="IPR029028">
    <property type="entry name" value="Alpha/beta_knot_MTases"/>
</dbReference>
<dbReference type="Gene3D" id="3.30.1330.30">
    <property type="match status" value="1"/>
</dbReference>
<reference evidence="6 7" key="1">
    <citation type="submission" date="2016-10" db="EMBL/GenBank/DDBJ databases">
        <authorList>
            <person name="de Groot N.N."/>
        </authorList>
    </citation>
    <scope>NUCLEOTIDE SEQUENCE [LARGE SCALE GENOMIC DNA]</scope>
    <source>
        <strain evidence="6 7">DSM 21001</strain>
    </source>
</reference>
<evidence type="ECO:0000259" key="5">
    <source>
        <dbReference type="SMART" id="SM00967"/>
    </source>
</evidence>
<dbReference type="InterPro" id="IPR004441">
    <property type="entry name" value="rRNA_MeTrfase_TrmH"/>
</dbReference>
<dbReference type="Gene3D" id="3.40.1280.10">
    <property type="match status" value="1"/>
</dbReference>
<dbReference type="RefSeq" id="WP_089837895.1">
    <property type="nucleotide sequence ID" value="NZ_FOZL01000001.1"/>
</dbReference>
<keyword evidence="2 6" id="KW-0489">Methyltransferase</keyword>
<keyword evidence="3 6" id="KW-0808">Transferase</keyword>
<gene>
    <name evidence="6" type="ORF">SAMN05421771_1415</name>
</gene>
<dbReference type="PANTHER" id="PTHR46429">
    <property type="entry name" value="23S RRNA (GUANOSINE-2'-O-)-METHYLTRANSFERASE RLMB"/>
    <property type="match status" value="1"/>
</dbReference>
<dbReference type="NCBIfam" id="TIGR00186">
    <property type="entry name" value="rRNA_methyl_3"/>
    <property type="match status" value="1"/>
</dbReference>
<dbReference type="SUPFAM" id="SSF55315">
    <property type="entry name" value="L30e-like"/>
    <property type="match status" value="1"/>
</dbReference>
<keyword evidence="7" id="KW-1185">Reference proteome</keyword>
<sequence>MEVLFGLHPVEEAIRSGARPLESVVVSRERRDERLERLIALCRAAGVSVTTESREQMTKLARTDQHQGILAIVKERAFLSVEDLLKRPAGHEGNRFFLACDGIEDPHNLGALLRTADAAGVDGVILPERRAVGITGTVAKTSAGASEHVRIARVTNLVRALEVMKKNNVWVVGLDERGSPDYMDFDFKTDCVLVLGREGAGLHDLVKKTCDHLLRIPMAGMVSSLNVSVAGAVVMYESVRQRRQPAAPTPHPVKKKLKGLGS</sequence>
<comment type="similarity">
    <text evidence="1">Belongs to the class IV-like SAM-binding methyltransferase superfamily. RNA methyltransferase TrmH family.</text>
</comment>
<dbReference type="InterPro" id="IPR029026">
    <property type="entry name" value="tRNA_m1G_MTases_N"/>
</dbReference>
<dbReference type="GO" id="GO:0006396">
    <property type="term" value="P:RNA processing"/>
    <property type="evidence" value="ECO:0007669"/>
    <property type="project" value="InterPro"/>
</dbReference>
<dbReference type="GO" id="GO:0008173">
    <property type="term" value="F:RNA methyltransferase activity"/>
    <property type="evidence" value="ECO:0007669"/>
    <property type="project" value="InterPro"/>
</dbReference>
<dbReference type="Proteomes" id="UP000199024">
    <property type="component" value="Unassembled WGS sequence"/>
</dbReference>
<dbReference type="InterPro" id="IPR001537">
    <property type="entry name" value="SpoU_MeTrfase"/>
</dbReference>
<proteinExistence type="inferred from homology"/>
<evidence type="ECO:0000256" key="3">
    <source>
        <dbReference type="ARBA" id="ARBA00022679"/>
    </source>
</evidence>
<accession>A0A1I6LX22</accession>
<dbReference type="STRING" id="474950.SAMN05421771_1415"/>
<dbReference type="SUPFAM" id="SSF75217">
    <property type="entry name" value="alpha/beta knot"/>
    <property type="match status" value="1"/>
</dbReference>
<protein>
    <submittedName>
        <fullName evidence="6">23S rRNA (Guanosine2251-2'-O)-methyltransferase</fullName>
    </submittedName>
</protein>
<evidence type="ECO:0000256" key="2">
    <source>
        <dbReference type="ARBA" id="ARBA00022603"/>
    </source>
</evidence>
<dbReference type="GO" id="GO:0032259">
    <property type="term" value="P:methylation"/>
    <property type="evidence" value="ECO:0007669"/>
    <property type="project" value="UniProtKB-KW"/>
</dbReference>
<dbReference type="InterPro" id="IPR013123">
    <property type="entry name" value="SpoU_subst-bd"/>
</dbReference>
<feature type="domain" description="RNA 2-O ribose methyltransferase substrate binding" evidence="5">
    <location>
        <begin position="3"/>
        <end position="79"/>
    </location>
</feature>
<dbReference type="Pfam" id="PF00588">
    <property type="entry name" value="SpoU_methylase"/>
    <property type="match status" value="1"/>
</dbReference>
<evidence type="ECO:0000256" key="1">
    <source>
        <dbReference type="ARBA" id="ARBA00007228"/>
    </source>
</evidence>